<keyword evidence="9" id="KW-1185">Reference proteome</keyword>
<evidence type="ECO:0000256" key="5">
    <source>
        <dbReference type="ARBA" id="ARBA00023239"/>
    </source>
</evidence>
<dbReference type="SUPFAM" id="SSF53383">
    <property type="entry name" value="PLP-dependent transferases"/>
    <property type="match status" value="1"/>
</dbReference>
<feature type="modified residue" description="N6-(pyridoxal phosphate)lysine" evidence="6">
    <location>
        <position position="254"/>
    </location>
</feature>
<dbReference type="PANTHER" id="PTHR46101:SF2">
    <property type="entry name" value="SERINE DECARBOXYLASE"/>
    <property type="match status" value="1"/>
</dbReference>
<comment type="caution">
    <text evidence="8">The sequence shown here is derived from an EMBL/GenBank/DDBJ whole genome shotgun (WGS) entry which is preliminary data.</text>
</comment>
<dbReference type="NCBIfam" id="NF002748">
    <property type="entry name" value="PRK02769.1"/>
    <property type="match status" value="1"/>
</dbReference>
<dbReference type="InterPro" id="IPR002129">
    <property type="entry name" value="PyrdxlP-dep_de-COase"/>
</dbReference>
<comment type="cofactor">
    <cofactor evidence="1 6 7">
        <name>pyridoxal 5'-phosphate</name>
        <dbReference type="ChEBI" id="CHEBI:597326"/>
    </cofactor>
</comment>
<dbReference type="PROSITE" id="PS00392">
    <property type="entry name" value="DDC_GAD_HDC_YDC"/>
    <property type="match status" value="1"/>
</dbReference>
<dbReference type="PANTHER" id="PTHR46101">
    <property type="match status" value="1"/>
</dbReference>
<dbReference type="InterPro" id="IPR015424">
    <property type="entry name" value="PyrdxlP-dep_Trfase"/>
</dbReference>
<keyword evidence="5 7" id="KW-0456">Lyase</keyword>
<dbReference type="AlphaFoldDB" id="A0A4V1K245"/>
<dbReference type="EC" id="4.1.1.22" evidence="8"/>
<dbReference type="InterPro" id="IPR021115">
    <property type="entry name" value="Pyridoxal-P_BS"/>
</dbReference>
<evidence type="ECO:0000256" key="4">
    <source>
        <dbReference type="ARBA" id="ARBA00022898"/>
    </source>
</evidence>
<gene>
    <name evidence="8" type="ORF">EFD62_09425</name>
</gene>
<dbReference type="Gene3D" id="3.90.1150.10">
    <property type="entry name" value="Aspartate Aminotransferase, domain 1"/>
    <property type="match status" value="1"/>
</dbReference>
<dbReference type="Proteomes" id="UP000289166">
    <property type="component" value="Unassembled WGS sequence"/>
</dbReference>
<evidence type="ECO:0000313" key="9">
    <source>
        <dbReference type="Proteomes" id="UP000289166"/>
    </source>
</evidence>
<evidence type="ECO:0000256" key="1">
    <source>
        <dbReference type="ARBA" id="ARBA00001933"/>
    </source>
</evidence>
<dbReference type="Gene3D" id="3.40.640.10">
    <property type="entry name" value="Type I PLP-dependent aspartate aminotransferase-like (Major domain)"/>
    <property type="match status" value="1"/>
</dbReference>
<sequence>MSTQQNLFFDSMLNPSVATGFESGKNEDLLKEINKIYEDLYEKHQHYLGYPFNLSLEYADLGKFLNLQPNNLGDAFYSSTVNIDTKKQERQVLKFFADVYKLPWEETWGYIGNGGTEGNLCGMLVARERYPDGVFYFSEASHYSIKKNAWILGKPGEVIPSQPNGEFNYDALIERIHKNGNKPVLLVATLGTTMSGAIDNVKTIVDLFKEHNIKEYHIHYDGALFGGMVPFMEDGPVLNFESLPIDSIAISGHKFIGCPMPAGIFLTRKKYIQKILENSDVSYVGTKDTTISGCRNGLSSLLLWYQVNRKGVEGFRQDVKQCMEVTEYAKARLDSIGWNNFLNPWSNTIVIDRPNDAICNYWSLACEGDKAHIIIMQHVTKEHIDLFIEHLLGSKHTMN</sequence>
<keyword evidence="4 6" id="KW-0663">Pyridoxal phosphate</keyword>
<dbReference type="InterPro" id="IPR015422">
    <property type="entry name" value="PyrdxlP-dep_Trfase_small"/>
</dbReference>
<comment type="similarity">
    <text evidence="2 7">Belongs to the group II decarboxylase family.</text>
</comment>
<dbReference type="Pfam" id="PF00282">
    <property type="entry name" value="Pyridoxal_deC"/>
    <property type="match status" value="1"/>
</dbReference>
<organism evidence="8 9">
    <name type="scientific">Acetivibrio mesophilus</name>
    <dbReference type="NCBI Taxonomy" id="2487273"/>
    <lineage>
        <taxon>Bacteria</taxon>
        <taxon>Bacillati</taxon>
        <taxon>Bacillota</taxon>
        <taxon>Clostridia</taxon>
        <taxon>Eubacteriales</taxon>
        <taxon>Oscillospiraceae</taxon>
        <taxon>Acetivibrio</taxon>
    </lineage>
</organism>
<dbReference type="RefSeq" id="WP_069196026.1">
    <property type="nucleotide sequence ID" value="NZ_RLII01000010.1"/>
</dbReference>
<evidence type="ECO:0000256" key="2">
    <source>
        <dbReference type="ARBA" id="ARBA00009533"/>
    </source>
</evidence>
<dbReference type="OrthoDB" id="9803665at2"/>
<dbReference type="InterPro" id="IPR015421">
    <property type="entry name" value="PyrdxlP-dep_Trfase_major"/>
</dbReference>
<name>A0A4V1K245_9FIRM</name>
<evidence type="ECO:0000256" key="6">
    <source>
        <dbReference type="PIRSR" id="PIRSR602129-50"/>
    </source>
</evidence>
<proteinExistence type="inferred from homology"/>
<dbReference type="GO" id="GO:0004058">
    <property type="term" value="F:aromatic-L-amino-acid decarboxylase activity"/>
    <property type="evidence" value="ECO:0007669"/>
    <property type="project" value="UniProtKB-ARBA"/>
</dbReference>
<evidence type="ECO:0000256" key="3">
    <source>
        <dbReference type="ARBA" id="ARBA00022793"/>
    </source>
</evidence>
<dbReference type="GO" id="GO:0019752">
    <property type="term" value="P:carboxylic acid metabolic process"/>
    <property type="evidence" value="ECO:0007669"/>
    <property type="project" value="InterPro"/>
</dbReference>
<accession>A0A4V1K245</accession>
<dbReference type="GO" id="GO:0030170">
    <property type="term" value="F:pyridoxal phosphate binding"/>
    <property type="evidence" value="ECO:0007669"/>
    <property type="project" value="InterPro"/>
</dbReference>
<reference evidence="9" key="1">
    <citation type="submission" date="2018-11" db="EMBL/GenBank/DDBJ databases">
        <title>Genome sequencing of a novel mesophilic and cellulolytic organism within the genus Hungateiclostridium.</title>
        <authorList>
            <person name="Rettenmaier R."/>
            <person name="Liebl W."/>
            <person name="Zverlov V."/>
        </authorList>
    </citation>
    <scope>NUCLEOTIDE SEQUENCE [LARGE SCALE GENOMIC DNA]</scope>
    <source>
        <strain evidence="9">N2K1</strain>
    </source>
</reference>
<dbReference type="InterPro" id="IPR051151">
    <property type="entry name" value="Group_II_Decarboxylase"/>
</dbReference>
<dbReference type="EMBL" id="RLII01000010">
    <property type="protein sequence ID" value="RXE59009.1"/>
    <property type="molecule type" value="Genomic_DNA"/>
</dbReference>
<dbReference type="GO" id="GO:0004398">
    <property type="term" value="F:histidine decarboxylase activity"/>
    <property type="evidence" value="ECO:0007669"/>
    <property type="project" value="UniProtKB-EC"/>
</dbReference>
<evidence type="ECO:0000256" key="7">
    <source>
        <dbReference type="RuleBase" id="RU000382"/>
    </source>
</evidence>
<protein>
    <submittedName>
        <fullName evidence="8">Histidine decarboxylase</fullName>
        <ecNumber evidence="8">4.1.1.22</ecNumber>
    </submittedName>
</protein>
<evidence type="ECO:0000313" key="8">
    <source>
        <dbReference type="EMBL" id="RXE59009.1"/>
    </source>
</evidence>
<keyword evidence="3" id="KW-0210">Decarboxylase</keyword>